<comment type="caution">
    <text evidence="5">The sequence shown here is derived from an EMBL/GenBank/DDBJ whole genome shotgun (WGS) entry which is preliminary data.</text>
</comment>
<dbReference type="Pfam" id="PF05057">
    <property type="entry name" value="DUF676"/>
    <property type="match status" value="2"/>
</dbReference>
<dbReference type="AlphaFoldDB" id="A0A9P6DQ41"/>
<dbReference type="OrthoDB" id="273452at2759"/>
<keyword evidence="3" id="KW-0812">Transmembrane</keyword>
<dbReference type="InterPro" id="IPR029058">
    <property type="entry name" value="AB_hydrolase_fold"/>
</dbReference>
<protein>
    <recommendedName>
        <fullName evidence="4">DUF676 domain-containing protein</fullName>
    </recommendedName>
</protein>
<keyword evidence="3" id="KW-0472">Membrane</keyword>
<dbReference type="Proteomes" id="UP000886523">
    <property type="component" value="Unassembled WGS sequence"/>
</dbReference>
<feature type="transmembrane region" description="Helical" evidence="3">
    <location>
        <begin position="283"/>
        <end position="304"/>
    </location>
</feature>
<sequence>MPVRTDPPQAGLLVDGLSPDADPTQVHLLVLVHGMWGVANHLTALANTVRERYPHSTLASEDAGTAELDVLVAQTNESNHTYDGIDWGAERVVTEIRERISAIEQNEMKRVTRFSITGYSLGFFENVKPVNFDTIATPHLGIPVYPNLWSPIFAVLGPRLLSRTGKQFYATDKWDEPEGAPLLEIMSRKDSVFYGAICALRTSRYTPTPPPIETEDPFLARDLNGIEVEFHEEYEPMIKSYRIPETPPVGRSLPSKLSLDYWRSLRVPLPPAFQFHFPFNVPVYLLLPVILPLFIAFLVIRLSFDSRKSEARIKLMDPSKTEYLRTFYRGLEKGLDDAVTDLLDRSPSPDVDETSTTTTPASEPDSGSVSASSSTTAVQELVGETPTETKTTVKARRPRLTPLQLEMAKSLNEIPRLKKKLAYIDTGPEGVRINSHAIIVSRDTKRFPIHEKGMGVVRNWADSFVL</sequence>
<evidence type="ECO:0000256" key="2">
    <source>
        <dbReference type="SAM" id="MobiDB-lite"/>
    </source>
</evidence>
<feature type="domain" description="DUF676" evidence="4">
    <location>
        <begin position="123"/>
        <end position="194"/>
    </location>
</feature>
<dbReference type="PANTHER" id="PTHR12482:SF62">
    <property type="entry name" value="LIPASE ROG1-RELATED"/>
    <property type="match status" value="1"/>
</dbReference>
<accession>A0A9P6DQ41</accession>
<gene>
    <name evidence="5" type="ORF">BS47DRAFT_1396681</name>
</gene>
<evidence type="ECO:0000313" key="6">
    <source>
        <dbReference type="Proteomes" id="UP000886523"/>
    </source>
</evidence>
<comment type="similarity">
    <text evidence="1">Belongs to the putative lipase ROG1 family.</text>
</comment>
<feature type="compositionally biased region" description="Low complexity" evidence="2">
    <location>
        <begin position="346"/>
        <end position="378"/>
    </location>
</feature>
<keyword evidence="6" id="KW-1185">Reference proteome</keyword>
<dbReference type="PANTHER" id="PTHR12482">
    <property type="entry name" value="LIPASE ROG1-RELATED-RELATED"/>
    <property type="match status" value="1"/>
</dbReference>
<evidence type="ECO:0000256" key="1">
    <source>
        <dbReference type="ARBA" id="ARBA00007920"/>
    </source>
</evidence>
<reference evidence="5" key="1">
    <citation type="journal article" date="2020" name="Nat. Commun.">
        <title>Large-scale genome sequencing of mycorrhizal fungi provides insights into the early evolution of symbiotic traits.</title>
        <authorList>
            <person name="Miyauchi S."/>
            <person name="Kiss E."/>
            <person name="Kuo A."/>
            <person name="Drula E."/>
            <person name="Kohler A."/>
            <person name="Sanchez-Garcia M."/>
            <person name="Morin E."/>
            <person name="Andreopoulos B."/>
            <person name="Barry K.W."/>
            <person name="Bonito G."/>
            <person name="Buee M."/>
            <person name="Carver A."/>
            <person name="Chen C."/>
            <person name="Cichocki N."/>
            <person name="Clum A."/>
            <person name="Culley D."/>
            <person name="Crous P.W."/>
            <person name="Fauchery L."/>
            <person name="Girlanda M."/>
            <person name="Hayes R.D."/>
            <person name="Keri Z."/>
            <person name="LaButti K."/>
            <person name="Lipzen A."/>
            <person name="Lombard V."/>
            <person name="Magnuson J."/>
            <person name="Maillard F."/>
            <person name="Murat C."/>
            <person name="Nolan M."/>
            <person name="Ohm R.A."/>
            <person name="Pangilinan J."/>
            <person name="Pereira M.F."/>
            <person name="Perotto S."/>
            <person name="Peter M."/>
            <person name="Pfister S."/>
            <person name="Riley R."/>
            <person name="Sitrit Y."/>
            <person name="Stielow J.B."/>
            <person name="Szollosi G."/>
            <person name="Zifcakova L."/>
            <person name="Stursova M."/>
            <person name="Spatafora J.W."/>
            <person name="Tedersoo L."/>
            <person name="Vaario L.M."/>
            <person name="Yamada A."/>
            <person name="Yan M."/>
            <person name="Wang P."/>
            <person name="Xu J."/>
            <person name="Bruns T."/>
            <person name="Baldrian P."/>
            <person name="Vilgalys R."/>
            <person name="Dunand C."/>
            <person name="Henrissat B."/>
            <person name="Grigoriev I.V."/>
            <person name="Hibbett D."/>
            <person name="Nagy L.G."/>
            <person name="Martin F.M."/>
        </authorList>
    </citation>
    <scope>NUCLEOTIDE SEQUENCE</scope>
    <source>
        <strain evidence="5">UP504</strain>
    </source>
</reference>
<evidence type="ECO:0000259" key="4">
    <source>
        <dbReference type="Pfam" id="PF05057"/>
    </source>
</evidence>
<dbReference type="EMBL" id="MU129031">
    <property type="protein sequence ID" value="KAF9509632.1"/>
    <property type="molecule type" value="Genomic_DNA"/>
</dbReference>
<name>A0A9P6DQ41_9AGAM</name>
<dbReference type="InterPro" id="IPR044294">
    <property type="entry name" value="Lipase-like"/>
</dbReference>
<evidence type="ECO:0000256" key="3">
    <source>
        <dbReference type="SAM" id="Phobius"/>
    </source>
</evidence>
<feature type="region of interest" description="Disordered" evidence="2">
    <location>
        <begin position="341"/>
        <end position="396"/>
    </location>
</feature>
<dbReference type="InterPro" id="IPR007751">
    <property type="entry name" value="DUF676_lipase-like"/>
</dbReference>
<evidence type="ECO:0000313" key="5">
    <source>
        <dbReference type="EMBL" id="KAF9509632.1"/>
    </source>
</evidence>
<dbReference type="SUPFAM" id="SSF53474">
    <property type="entry name" value="alpha/beta-Hydrolases"/>
    <property type="match status" value="1"/>
</dbReference>
<organism evidence="5 6">
    <name type="scientific">Hydnum rufescens UP504</name>
    <dbReference type="NCBI Taxonomy" id="1448309"/>
    <lineage>
        <taxon>Eukaryota</taxon>
        <taxon>Fungi</taxon>
        <taxon>Dikarya</taxon>
        <taxon>Basidiomycota</taxon>
        <taxon>Agaricomycotina</taxon>
        <taxon>Agaricomycetes</taxon>
        <taxon>Cantharellales</taxon>
        <taxon>Hydnaceae</taxon>
        <taxon>Hydnum</taxon>
    </lineage>
</organism>
<keyword evidence="3" id="KW-1133">Transmembrane helix</keyword>
<proteinExistence type="inferred from homology"/>
<feature type="domain" description="DUF676" evidence="4">
    <location>
        <begin position="25"/>
        <end position="122"/>
    </location>
</feature>